<evidence type="ECO:0008006" key="4">
    <source>
        <dbReference type="Google" id="ProtNLM"/>
    </source>
</evidence>
<dbReference type="KEGG" id="mnt:21405073"/>
<sequence length="183" mass="19836">MNNPSIVYVRLMGDEEGKGRQGKRGEKIGEKFQDRQHKKREALEMAKSSSDALPESFQKILSPTATIFEGVSPETVHKVLSFFSTVSVSAVLPDHSTTKDFYSELIAGLLKPLRIEPGRVTCLLTVKPPIINTFSTVHGGAVAAIAEVMSIACARTVVAEGKEVFLGEQSISYLSAVQNNVSL</sequence>
<accession>W9S628</accession>
<dbReference type="InterPro" id="IPR029069">
    <property type="entry name" value="HotDog_dom_sf"/>
</dbReference>
<evidence type="ECO:0000313" key="2">
    <source>
        <dbReference type="EMBL" id="EXC28020.1"/>
    </source>
</evidence>
<dbReference type="AlphaFoldDB" id="W9S628"/>
<dbReference type="GO" id="GO:0047617">
    <property type="term" value="F:fatty acyl-CoA hydrolase activity"/>
    <property type="evidence" value="ECO:0007669"/>
    <property type="project" value="InterPro"/>
</dbReference>
<dbReference type="PANTHER" id="PTHR21660">
    <property type="entry name" value="THIOESTERASE SUPERFAMILY MEMBER-RELATED"/>
    <property type="match status" value="1"/>
</dbReference>
<keyword evidence="3" id="KW-1185">Reference proteome</keyword>
<dbReference type="CDD" id="cd03443">
    <property type="entry name" value="PaaI_thioesterase"/>
    <property type="match status" value="1"/>
</dbReference>
<dbReference type="Proteomes" id="UP000030645">
    <property type="component" value="Unassembled WGS sequence"/>
</dbReference>
<evidence type="ECO:0000256" key="1">
    <source>
        <dbReference type="SAM" id="MobiDB-lite"/>
    </source>
</evidence>
<feature type="compositionally biased region" description="Basic and acidic residues" evidence="1">
    <location>
        <begin position="12"/>
        <end position="35"/>
    </location>
</feature>
<proteinExistence type="predicted"/>
<reference evidence="3" key="1">
    <citation type="submission" date="2013-01" db="EMBL/GenBank/DDBJ databases">
        <title>Draft Genome Sequence of a Mulberry Tree, Morus notabilis C.K. Schneid.</title>
        <authorList>
            <person name="He N."/>
            <person name="Zhao S."/>
        </authorList>
    </citation>
    <scope>NUCLEOTIDE SEQUENCE</scope>
</reference>
<dbReference type="eggNOG" id="KOG3328">
    <property type="taxonomic scope" value="Eukaryota"/>
</dbReference>
<feature type="region of interest" description="Disordered" evidence="1">
    <location>
        <begin position="10"/>
        <end position="40"/>
    </location>
</feature>
<name>W9S628_9ROSA</name>
<dbReference type="EMBL" id="KE346160">
    <property type="protein sequence ID" value="EXC28020.1"/>
    <property type="molecule type" value="Genomic_DNA"/>
</dbReference>
<dbReference type="InterPro" id="IPR039298">
    <property type="entry name" value="ACOT13"/>
</dbReference>
<dbReference type="PANTHER" id="PTHR21660:SF12">
    <property type="entry name" value="OS07G0462700 PROTEIN"/>
    <property type="match status" value="1"/>
</dbReference>
<gene>
    <name evidence="2" type="ORF">L484_022253</name>
</gene>
<dbReference type="Gene3D" id="3.10.129.10">
    <property type="entry name" value="Hotdog Thioesterase"/>
    <property type="match status" value="1"/>
</dbReference>
<evidence type="ECO:0000313" key="3">
    <source>
        <dbReference type="Proteomes" id="UP000030645"/>
    </source>
</evidence>
<organism evidence="2 3">
    <name type="scientific">Morus notabilis</name>
    <dbReference type="NCBI Taxonomy" id="981085"/>
    <lineage>
        <taxon>Eukaryota</taxon>
        <taxon>Viridiplantae</taxon>
        <taxon>Streptophyta</taxon>
        <taxon>Embryophyta</taxon>
        <taxon>Tracheophyta</taxon>
        <taxon>Spermatophyta</taxon>
        <taxon>Magnoliopsida</taxon>
        <taxon>eudicotyledons</taxon>
        <taxon>Gunneridae</taxon>
        <taxon>Pentapetalae</taxon>
        <taxon>rosids</taxon>
        <taxon>fabids</taxon>
        <taxon>Rosales</taxon>
        <taxon>Moraceae</taxon>
        <taxon>Moreae</taxon>
        <taxon>Morus</taxon>
    </lineage>
</organism>
<protein>
    <recommendedName>
        <fullName evidence="4">Thioesterase domain-containing protein</fullName>
    </recommendedName>
</protein>
<dbReference type="SUPFAM" id="SSF54637">
    <property type="entry name" value="Thioesterase/thiol ester dehydrase-isomerase"/>
    <property type="match status" value="1"/>
</dbReference>
<dbReference type="STRING" id="981085.W9S628"/>
<dbReference type="OrthoDB" id="46529at2759"/>